<feature type="coiled-coil region" evidence="1">
    <location>
        <begin position="126"/>
        <end position="193"/>
    </location>
</feature>
<feature type="compositionally biased region" description="Polar residues" evidence="2">
    <location>
        <begin position="1"/>
        <end position="10"/>
    </location>
</feature>
<reference evidence="3 4" key="1">
    <citation type="submission" date="2020-08" db="EMBL/GenBank/DDBJ databases">
        <authorList>
            <person name="Newling K."/>
            <person name="Davey J."/>
            <person name="Forrester S."/>
        </authorList>
    </citation>
    <scope>NUCLEOTIDE SEQUENCE [LARGE SCALE GENOMIC DNA]</scope>
    <source>
        <strain evidence="4">Crithidia deanei Carvalho (ATCC PRA-265)</strain>
    </source>
</reference>
<gene>
    <name evidence="3" type="ORF">ADEAN_000929800</name>
</gene>
<dbReference type="GO" id="GO:0005815">
    <property type="term" value="C:microtubule organizing center"/>
    <property type="evidence" value="ECO:0007669"/>
    <property type="project" value="TreeGrafter"/>
</dbReference>
<feature type="region of interest" description="Disordered" evidence="2">
    <location>
        <begin position="288"/>
        <end position="324"/>
    </location>
</feature>
<feature type="region of interest" description="Disordered" evidence="2">
    <location>
        <begin position="1"/>
        <end position="49"/>
    </location>
</feature>
<evidence type="ECO:0000313" key="3">
    <source>
        <dbReference type="EMBL" id="CAD2221763.1"/>
    </source>
</evidence>
<feature type="compositionally biased region" description="Basic and acidic residues" evidence="2">
    <location>
        <begin position="288"/>
        <end position="314"/>
    </location>
</feature>
<dbReference type="EMBL" id="LR877166">
    <property type="protein sequence ID" value="CAD2221763.1"/>
    <property type="molecule type" value="Genomic_DNA"/>
</dbReference>
<evidence type="ECO:0000313" key="4">
    <source>
        <dbReference type="Proteomes" id="UP000515908"/>
    </source>
</evidence>
<dbReference type="InterPro" id="IPR039893">
    <property type="entry name" value="CEP120-like"/>
</dbReference>
<name>A0A7G2CTJ9_9TRYP</name>
<proteinExistence type="predicted"/>
<dbReference type="GO" id="GO:0010564">
    <property type="term" value="P:regulation of cell cycle process"/>
    <property type="evidence" value="ECO:0007669"/>
    <property type="project" value="TreeGrafter"/>
</dbReference>
<evidence type="ECO:0000256" key="2">
    <source>
        <dbReference type="SAM" id="MobiDB-lite"/>
    </source>
</evidence>
<dbReference type="OrthoDB" id="332250at2759"/>
<evidence type="ECO:0000256" key="1">
    <source>
        <dbReference type="SAM" id="Coils"/>
    </source>
</evidence>
<dbReference type="VEuPathDB" id="TriTrypDB:ADEAN_000929800"/>
<dbReference type="PANTHER" id="PTHR21574">
    <property type="entry name" value="CENTROSOMAL PROTEIN OF 120 KDA"/>
    <property type="match status" value="1"/>
</dbReference>
<accession>A0A7G2CTJ9</accession>
<dbReference type="PANTHER" id="PTHR21574:SF0">
    <property type="entry name" value="CENTROSOMAL PROTEIN OF 120 KDA"/>
    <property type="match status" value="1"/>
</dbReference>
<dbReference type="Proteomes" id="UP000515908">
    <property type="component" value="Chromosome 22"/>
</dbReference>
<keyword evidence="1" id="KW-0175">Coiled coil</keyword>
<protein>
    <submittedName>
        <fullName evidence="3">Uncharacterized protein</fullName>
    </submittedName>
</protein>
<organism evidence="3 4">
    <name type="scientific">Angomonas deanei</name>
    <dbReference type="NCBI Taxonomy" id="59799"/>
    <lineage>
        <taxon>Eukaryota</taxon>
        <taxon>Discoba</taxon>
        <taxon>Euglenozoa</taxon>
        <taxon>Kinetoplastea</taxon>
        <taxon>Metakinetoplastina</taxon>
        <taxon>Trypanosomatida</taxon>
        <taxon>Trypanosomatidae</taxon>
        <taxon>Strigomonadinae</taxon>
        <taxon>Angomonas</taxon>
    </lineage>
</organism>
<dbReference type="AlphaFoldDB" id="A0A7G2CTJ9"/>
<keyword evidence="4" id="KW-1185">Reference proteome</keyword>
<sequence length="388" mass="44631">MSTDDNSSAAKTPPGRSPPSSVDKKTPVEAVAPPPQTVPAGSGAFSDPLESIRETEEYRAAWDLELWKGIQADLFSKNLEKQKKKATADLHRLIQAKAKEHQAALAQRTVDLDHREEKVRLGEEQLVQRQQRLAEMEKDLRRTRQQLSDAQRRVEEEVRAQVRRANEDIAHKAKLLQERVLAAEEQTKKAEERQRQSHNEYLQLYESFNRFRTEQLSANQEITSGSRVFQDMQAQLQIMRSQHAEEQRLQLEKLEQKHQSQLREVLQRNKELEEQNRRLSLALARRREQLRQVGKDDSGEEGTRTTRSKERQSSSEDPAAPAALSPRVVEWMQELYRLRRERVSLVDGSAGAVSPSDGVIVRIDNRIREIEYHLSHSMKTDVNGVMCA</sequence>